<dbReference type="PROSITE" id="PS00022">
    <property type="entry name" value="EGF_1"/>
    <property type="match status" value="1"/>
</dbReference>
<accession>A0AAV5WXM5</accession>
<gene>
    <name evidence="2" type="ORF">PFISCL1PPCAC_28118</name>
</gene>
<proteinExistence type="predicted"/>
<keyword evidence="3" id="KW-1185">Reference proteome</keyword>
<dbReference type="Proteomes" id="UP001432322">
    <property type="component" value="Unassembled WGS sequence"/>
</dbReference>
<evidence type="ECO:0000259" key="1">
    <source>
        <dbReference type="PROSITE" id="PS00022"/>
    </source>
</evidence>
<name>A0AAV5WXM5_9BILA</name>
<sequence length="83" mass="8996">VFDSLDVIIGVVCAHAFFDEKCLTTCEPYEGRHTCHPDTGDYVCVGNRFGESCSAELCLNGSTFEDGKCKCTAEFAGARCNET</sequence>
<organism evidence="2 3">
    <name type="scientific">Pristionchus fissidentatus</name>
    <dbReference type="NCBI Taxonomy" id="1538716"/>
    <lineage>
        <taxon>Eukaryota</taxon>
        <taxon>Metazoa</taxon>
        <taxon>Ecdysozoa</taxon>
        <taxon>Nematoda</taxon>
        <taxon>Chromadorea</taxon>
        <taxon>Rhabditida</taxon>
        <taxon>Rhabditina</taxon>
        <taxon>Diplogasteromorpha</taxon>
        <taxon>Diplogasteroidea</taxon>
        <taxon>Neodiplogasteridae</taxon>
        <taxon>Pristionchus</taxon>
    </lineage>
</organism>
<dbReference type="AlphaFoldDB" id="A0AAV5WXM5"/>
<feature type="non-terminal residue" evidence="2">
    <location>
        <position position="83"/>
    </location>
</feature>
<feature type="non-terminal residue" evidence="2">
    <location>
        <position position="1"/>
    </location>
</feature>
<dbReference type="EMBL" id="BTSY01000007">
    <property type="protein sequence ID" value="GMT36821.1"/>
    <property type="molecule type" value="Genomic_DNA"/>
</dbReference>
<reference evidence="2" key="1">
    <citation type="submission" date="2023-10" db="EMBL/GenBank/DDBJ databases">
        <title>Genome assembly of Pristionchus species.</title>
        <authorList>
            <person name="Yoshida K."/>
            <person name="Sommer R.J."/>
        </authorList>
    </citation>
    <scope>NUCLEOTIDE SEQUENCE</scope>
    <source>
        <strain evidence="2">RS5133</strain>
    </source>
</reference>
<dbReference type="InterPro" id="IPR000742">
    <property type="entry name" value="EGF"/>
</dbReference>
<evidence type="ECO:0000313" key="3">
    <source>
        <dbReference type="Proteomes" id="UP001432322"/>
    </source>
</evidence>
<feature type="domain" description="EGF-like" evidence="1">
    <location>
        <begin position="69"/>
        <end position="80"/>
    </location>
</feature>
<protein>
    <recommendedName>
        <fullName evidence="1">EGF-like domain-containing protein</fullName>
    </recommendedName>
</protein>
<comment type="caution">
    <text evidence="2">The sequence shown here is derived from an EMBL/GenBank/DDBJ whole genome shotgun (WGS) entry which is preliminary data.</text>
</comment>
<evidence type="ECO:0000313" key="2">
    <source>
        <dbReference type="EMBL" id="GMT36821.1"/>
    </source>
</evidence>